<keyword evidence="2" id="KW-1185">Reference proteome</keyword>
<name>A0A812TCW5_9DINO</name>
<gene>
    <name evidence="1" type="ORF">SNAT2548_LOCUS29437</name>
</gene>
<accession>A0A812TCW5</accession>
<dbReference type="OrthoDB" id="10603988at2759"/>
<proteinExistence type="predicted"/>
<dbReference type="Proteomes" id="UP000604046">
    <property type="component" value="Unassembled WGS sequence"/>
</dbReference>
<protein>
    <submittedName>
        <fullName evidence="1">Uncharacterized protein</fullName>
    </submittedName>
</protein>
<sequence>MVERGAVGCSGLGTARLRLIEPGEDGTFGEAGPTDRCRFGAETSLQAGPANCGPGGLPSGVAPFNCQLEPLVATTAGWRWDLELRPRLRARAALPTALGVGSLTAEPLLLKPARRAALEVEDLRLEAPGGSFDTTAPHILKLIADDAGTLQESDCSSATPEPERLSLRCSAEGCPSADQVAPEVLVWQRVEISQPGWYAACYCQVTNATTGCQEGSWRLLGWQLVAGITSLAAGSEGQGSVVYRGGHFLLTLRGAGFTPEDRLHIQAGEVACMPWMDYQASAASAPVALAAGASEEPTLPGSLAPGEMRSFSREGLRGRLSLTRAHGLQAGDTLRFAGLVVVGPACASVYSVALDRNVSDCLEVLESAPINVFSAPSETEVVLDVALSEEELQSLDLSLATWLGASAAAFGRFAAGRSATGRHAVCWGGRDANFSSLASILEVVDAPPFPSALHLTTALPHVPAPSVLAFQTNGAAPYSEAAGPMRLTLTFRSSGPLRHAFSAADESAALALTYDQAAQEVCGRLFRELWSEDEDGFPQPAGCYYSDALAEYGMVFPARAGLKPGTRYQIVMMTRLSRGISTQHDWMLVSDTVPLPVIGPEETRYTSPQSFGDLGALPSLLACQEACAQVLQCNVAVYRLSSDQHCLIADFSQRAQPFATQPAPGNLTLFVADRLNGTAQDSQSVVADLWSMDDMLTRPFHAVEASETILAARAAAAVLPSDPRWHTQGLMVLDPDGIVTTEAAPLLLTQPRLALQLRAAQGSSIEAGTLLRLFLRPLTQWALPEEGCPVHCVPQSVALSCDAPACHAVALVSAPWEGQRNVLEIVLPPNMDKITDTVMHTIVLSGPTLHLPAGGFMPSRLSAELIAPGTEDAAERRVSYMESVGVLPYAALAVVGGVLARDGAERPFAGDVSNSIYFRFKLGSTLLSGSLQAAFTVQLPAGYVVRSVNVAPPDLVTLSSRRLSGPQSRGQLTAGTWSCATRTCTFTMDSHAAIYSGYVVVHLVVDNPAIPLKLQDTANRWSMAVSGPGDAASLAVLPARTLEPGTSSDQALYTPSSAVLGRLSEISLTPTNFWQGAARSMARVFFRTQQGWAGRVALQLTAPSSGFGFDAACTVEDLPASYYLPQQSLLGRSSSAEQGASQGTVRRLPKVEACHGVHVSTLQPPESDWLAEFYALPGRLPSHAEILAEGPLIEAATYAFAILVRHTNSFQPSAGGFMLASYIHTEASWQLLDRSPAPLPLLPATASDTWPGYGLYLLAAPDGLSARVVPRLPFAQTALPGEVLLLLRPPVTSAWLAVSWRVFAPTTYGWDFTDRAFFFRQSEVPGTTADLPVIRAPTAPHVPPLNALIFYGANENPTPGWVVNETYGFRAGVQVPTQTPRHAVNEWIVEWGFDRIDLSERLAAATAHGEEVRAVHSFNVWSLGGSIQGQSGELLLEFGLVSEVPQIRGALQLRTPQGYVFDTICVPFPPAGSFEPFLPLPVRVECTAATSGTDPEPVLTIRPMDGSLPPGRWCFLLTTILPAEVTAADADPVFTLRTFSSYAVEAIDQPADVGAVTAGFRAGQRLPFAGIVDNVDYRLSGRDDHPGRASALIFGFQLRTAPNVIGNVEVEVVAPLGYLFNEDCVADISDRIFGVGQGFPAPYRPFEPGVVLVACAGHRNVARLEVTPGLLPGTLYAFKLRIDQQPAATPAQNIWFLNIADQASQAIEGYSLWSFTDLALALLLQTIMPHTETAENEVTILFRPTKTMTSQGALHVTAPEGFRIRRVCTASVQQLASGSGLAQTPADVELPGVVCQGERPATNRFEVSFLSQLSLLAGGCLAVQHCTEKEEHLWVLWNEVDKGMLGDYAARAHVELEIRNFQDHDGTWPFSDQVCIWDLFSQVSERLDGWEECCHFWCHKRRGRVLRSLGVGSSQKRQKSAALLGLLVASRLLEQREGPWLEEELRLARKVTFPRIQPSQQQPLGCTQAGRPANVADPSMRHKEAWIPMSGSWIWWYDPYLLVLCEDSSSSLFADARPRFQHVAEVDSCKVLKEDQAWWLKDWLESRFPEAYSYAGIYKFQGYQVIGMGGTVEHRMRAACVGLGMLMCKDRSSLPRQWQPVWDEVQHAQWLPTAEIQRFYDLPTQGFWQNIEGWHADRQRQCPDPLMCDHLKPSDGITSTVLEELLRSCQPALRRQLQLNGNRYTQLDLTHSGRPWHRIIAGHSEMEHIVGPGITHFAVAADPRRLNPFHGEAAIYWVARRVDQSLCAFSCMKRTHDTWKKSRTKQDETMAFRLATGWQVAKRWEGGLPCVFVNLIQAFKESCNVGEEDFVPPGSNGYDAWTLSEETERKFRDWLQVGRPCQELTTLRRSVTSPELQQVVEEAMQDCDGDLPDSARSTRRSPGLRPLWWQLLKDVLQETTKSRMLWQLDPSRNPAAEGEYSQYLQWHKASETLFAHEAISDHFIHGRHEGVSVATTIQQIVDGVVRGEDFPALVAISWRGNLHIICGNRRLYAFKEASRRTGREIWFKAIVHDFPRLTSIPDEHLRWAFKIKAVAAMNTDNFGMAARMRGARG</sequence>
<comment type="caution">
    <text evidence="1">The sequence shown here is derived from an EMBL/GenBank/DDBJ whole genome shotgun (WGS) entry which is preliminary data.</text>
</comment>
<reference evidence="1" key="1">
    <citation type="submission" date="2021-02" db="EMBL/GenBank/DDBJ databases">
        <authorList>
            <person name="Dougan E. K."/>
            <person name="Rhodes N."/>
            <person name="Thang M."/>
            <person name="Chan C."/>
        </authorList>
    </citation>
    <scope>NUCLEOTIDE SEQUENCE</scope>
</reference>
<organism evidence="1 2">
    <name type="scientific">Symbiodinium natans</name>
    <dbReference type="NCBI Taxonomy" id="878477"/>
    <lineage>
        <taxon>Eukaryota</taxon>
        <taxon>Sar</taxon>
        <taxon>Alveolata</taxon>
        <taxon>Dinophyceae</taxon>
        <taxon>Suessiales</taxon>
        <taxon>Symbiodiniaceae</taxon>
        <taxon>Symbiodinium</taxon>
    </lineage>
</organism>
<evidence type="ECO:0000313" key="1">
    <source>
        <dbReference type="EMBL" id="CAE7525874.1"/>
    </source>
</evidence>
<dbReference type="EMBL" id="CAJNDS010002560">
    <property type="protein sequence ID" value="CAE7525874.1"/>
    <property type="molecule type" value="Genomic_DNA"/>
</dbReference>
<evidence type="ECO:0000313" key="2">
    <source>
        <dbReference type="Proteomes" id="UP000604046"/>
    </source>
</evidence>